<evidence type="ECO:0000256" key="2">
    <source>
        <dbReference type="ARBA" id="ARBA00022475"/>
    </source>
</evidence>
<feature type="transmembrane region" description="Helical" evidence="6">
    <location>
        <begin position="127"/>
        <end position="143"/>
    </location>
</feature>
<evidence type="ECO:0000256" key="5">
    <source>
        <dbReference type="ARBA" id="ARBA00023136"/>
    </source>
</evidence>
<dbReference type="GO" id="GO:0005886">
    <property type="term" value="C:plasma membrane"/>
    <property type="evidence" value="ECO:0007669"/>
    <property type="project" value="UniProtKB-SubCell"/>
</dbReference>
<comment type="caution">
    <text evidence="7">The sequence shown here is derived from an EMBL/GenBank/DDBJ whole genome shotgun (WGS) entry which is preliminary data.</text>
</comment>
<name>A0A1F4WL25_UNCKA</name>
<evidence type="ECO:0000256" key="4">
    <source>
        <dbReference type="ARBA" id="ARBA00022989"/>
    </source>
</evidence>
<feature type="transmembrane region" description="Helical" evidence="6">
    <location>
        <begin position="188"/>
        <end position="211"/>
    </location>
</feature>
<dbReference type="AlphaFoldDB" id="A0A1F4WL25"/>
<evidence type="ECO:0000256" key="6">
    <source>
        <dbReference type="SAM" id="Phobius"/>
    </source>
</evidence>
<gene>
    <name evidence="7" type="ORF">A2415_00630</name>
</gene>
<evidence type="ECO:0000256" key="1">
    <source>
        <dbReference type="ARBA" id="ARBA00004651"/>
    </source>
</evidence>
<feature type="transmembrane region" description="Helical" evidence="6">
    <location>
        <begin position="7"/>
        <end position="25"/>
    </location>
</feature>
<feature type="transmembrane region" description="Helical" evidence="6">
    <location>
        <begin position="149"/>
        <end position="167"/>
    </location>
</feature>
<organism evidence="7 8">
    <name type="scientific">candidate division WWE3 bacterium RIFOXYC1_FULL_39_7</name>
    <dbReference type="NCBI Taxonomy" id="1802643"/>
    <lineage>
        <taxon>Bacteria</taxon>
        <taxon>Katanobacteria</taxon>
    </lineage>
</organism>
<keyword evidence="5 6" id="KW-0472">Membrane</keyword>
<dbReference type="Pfam" id="PF03706">
    <property type="entry name" value="LPG_synthase_TM"/>
    <property type="match status" value="1"/>
</dbReference>
<feature type="transmembrane region" description="Helical" evidence="6">
    <location>
        <begin position="266"/>
        <end position="287"/>
    </location>
</feature>
<keyword evidence="2" id="KW-1003">Cell membrane</keyword>
<accession>A0A1F4WL25</accession>
<keyword evidence="4 6" id="KW-1133">Transmembrane helix</keyword>
<feature type="transmembrane region" description="Helical" evidence="6">
    <location>
        <begin position="217"/>
        <end position="236"/>
    </location>
</feature>
<sequence length="293" mass="32752">MSKKLYLIRYAVLKIFVSVLLLFLVISRLRDGGISDVFRSLDYSLIPFVMICIILNSVFRAYRLRGIVSAKDNEKLDVGFLTKLYLASAFYNIQKLFTKSPENVLDQIGNKLKSEAAAKLAISVEKLFDHIILFTILGIGIGYKVHSWVLLVFAWVIAGAYLLVWFSKSTASLQKIFSYFAHYKNKKGVFVQTVFLSVLIQLVNVVIQFVLFTSLGYTIPIFFAFASISLITLVVGHIPSLNGLGVQALLNVALYSLIGIPMEVSFVAALLYHVTGFLISLLSVIIFKGKRSK</sequence>
<keyword evidence="3 6" id="KW-0812">Transmembrane</keyword>
<reference evidence="7 8" key="1">
    <citation type="journal article" date="2016" name="Nat. Commun.">
        <title>Thousands of microbial genomes shed light on interconnected biogeochemical processes in an aquifer system.</title>
        <authorList>
            <person name="Anantharaman K."/>
            <person name="Brown C.T."/>
            <person name="Hug L.A."/>
            <person name="Sharon I."/>
            <person name="Castelle C.J."/>
            <person name="Probst A.J."/>
            <person name="Thomas B.C."/>
            <person name="Singh A."/>
            <person name="Wilkins M.J."/>
            <person name="Karaoz U."/>
            <person name="Brodie E.L."/>
            <person name="Williams K.H."/>
            <person name="Hubbard S.S."/>
            <person name="Banfield J.F."/>
        </authorList>
    </citation>
    <scope>NUCLEOTIDE SEQUENCE [LARGE SCALE GENOMIC DNA]</scope>
</reference>
<evidence type="ECO:0000313" key="7">
    <source>
        <dbReference type="EMBL" id="OGC70089.1"/>
    </source>
</evidence>
<dbReference type="Proteomes" id="UP000179113">
    <property type="component" value="Unassembled WGS sequence"/>
</dbReference>
<evidence type="ECO:0000256" key="3">
    <source>
        <dbReference type="ARBA" id="ARBA00022692"/>
    </source>
</evidence>
<proteinExistence type="predicted"/>
<protein>
    <recommendedName>
        <fullName evidence="9">Flippase-like domain-containing protein</fullName>
    </recommendedName>
</protein>
<evidence type="ECO:0008006" key="9">
    <source>
        <dbReference type="Google" id="ProtNLM"/>
    </source>
</evidence>
<feature type="transmembrane region" description="Helical" evidence="6">
    <location>
        <begin position="243"/>
        <end position="260"/>
    </location>
</feature>
<comment type="subcellular location">
    <subcellularLocation>
        <location evidence="1">Cell membrane</location>
        <topology evidence="1">Multi-pass membrane protein</topology>
    </subcellularLocation>
</comment>
<feature type="transmembrane region" description="Helical" evidence="6">
    <location>
        <begin position="45"/>
        <end position="62"/>
    </location>
</feature>
<evidence type="ECO:0000313" key="8">
    <source>
        <dbReference type="Proteomes" id="UP000179113"/>
    </source>
</evidence>
<dbReference type="InterPro" id="IPR022791">
    <property type="entry name" value="L-PG_synthase/AglD"/>
</dbReference>
<dbReference type="EMBL" id="MEWA01000010">
    <property type="protein sequence ID" value="OGC70089.1"/>
    <property type="molecule type" value="Genomic_DNA"/>
</dbReference>